<evidence type="ECO:0000259" key="1">
    <source>
        <dbReference type="Pfam" id="PF19569"/>
    </source>
</evidence>
<reference evidence="2 3" key="1">
    <citation type="submission" date="2016-11" db="EMBL/GenBank/DDBJ databases">
        <authorList>
            <person name="Jaros S."/>
            <person name="Januszkiewicz K."/>
            <person name="Wedrychowicz H."/>
        </authorList>
    </citation>
    <scope>NUCLEOTIDE SEQUENCE [LARGE SCALE GENOMIC DNA]</scope>
    <source>
        <strain evidence="2 3">DSM 24574</strain>
    </source>
</reference>
<evidence type="ECO:0000313" key="2">
    <source>
        <dbReference type="EMBL" id="SHG49050.1"/>
    </source>
</evidence>
<gene>
    <name evidence="2" type="ORF">SAMN04488109_0499</name>
</gene>
<accession>A0A1M5K8Y3</accession>
<name>A0A1M5K8Y3_9BACT</name>
<proteinExistence type="predicted"/>
<organism evidence="2 3">
    <name type="scientific">Chryseolinea serpens</name>
    <dbReference type="NCBI Taxonomy" id="947013"/>
    <lineage>
        <taxon>Bacteria</taxon>
        <taxon>Pseudomonadati</taxon>
        <taxon>Bacteroidota</taxon>
        <taxon>Cytophagia</taxon>
        <taxon>Cytophagales</taxon>
        <taxon>Fulvivirgaceae</taxon>
        <taxon>Chryseolinea</taxon>
    </lineage>
</organism>
<dbReference type="InterPro" id="IPR045736">
    <property type="entry name" value="START_2"/>
</dbReference>
<dbReference type="InterPro" id="IPR023393">
    <property type="entry name" value="START-like_dom_sf"/>
</dbReference>
<keyword evidence="3" id="KW-1185">Reference proteome</keyword>
<dbReference type="Proteomes" id="UP000184212">
    <property type="component" value="Unassembled WGS sequence"/>
</dbReference>
<dbReference type="Pfam" id="PF19569">
    <property type="entry name" value="START_2"/>
    <property type="match status" value="1"/>
</dbReference>
<dbReference type="STRING" id="947013.SAMN04488109_0499"/>
<protein>
    <recommendedName>
        <fullName evidence="1">START-like domain-containing protein</fullName>
    </recommendedName>
</protein>
<evidence type="ECO:0000313" key="3">
    <source>
        <dbReference type="Proteomes" id="UP000184212"/>
    </source>
</evidence>
<dbReference type="AlphaFoldDB" id="A0A1M5K8Y3"/>
<sequence>MATLSMSNKKLFTADYEIHASIKMLYPYIQTASGLSEWFADDVTINNEDKSFTFFWDNEAHKAKLAAFRTNHFARFEFLPENKDDEKDPSYFELRLEFNDLTQSVYIKIFDYSDFDDQKELNDLWHGLVETLRKTVGG</sequence>
<dbReference type="EMBL" id="FQWQ01000001">
    <property type="protein sequence ID" value="SHG49050.1"/>
    <property type="molecule type" value="Genomic_DNA"/>
</dbReference>
<dbReference type="SUPFAM" id="SSF55961">
    <property type="entry name" value="Bet v1-like"/>
    <property type="match status" value="1"/>
</dbReference>
<feature type="domain" description="START-like" evidence="1">
    <location>
        <begin position="6"/>
        <end position="137"/>
    </location>
</feature>
<dbReference type="Gene3D" id="3.30.530.20">
    <property type="match status" value="1"/>
</dbReference>